<keyword evidence="2" id="KW-0472">Membrane</keyword>
<feature type="region of interest" description="Disordered" evidence="1">
    <location>
        <begin position="42"/>
        <end position="61"/>
    </location>
</feature>
<dbReference type="EMBL" id="FOHZ01000018">
    <property type="protein sequence ID" value="SET69971.1"/>
    <property type="molecule type" value="Genomic_DNA"/>
</dbReference>
<dbReference type="Proteomes" id="UP000198762">
    <property type="component" value="Unassembled WGS sequence"/>
</dbReference>
<sequence length="61" mass="7054">MAHKQIQTPSAQTAGIATLILGLIGLAAGIWYYREHTATRSQRLRRQANRQLRRAERKLRR</sequence>
<feature type="transmembrane region" description="Helical" evidence="2">
    <location>
        <begin position="12"/>
        <end position="33"/>
    </location>
</feature>
<gene>
    <name evidence="3" type="ORF">SAMN04487962_11813</name>
</gene>
<name>A0A1I0GGG4_9GAMM</name>
<keyword evidence="2" id="KW-1133">Transmembrane helix</keyword>
<evidence type="ECO:0000313" key="3">
    <source>
        <dbReference type="EMBL" id="SET69971.1"/>
    </source>
</evidence>
<keyword evidence="2" id="KW-0812">Transmembrane</keyword>
<evidence type="ECO:0000313" key="4">
    <source>
        <dbReference type="Proteomes" id="UP000198762"/>
    </source>
</evidence>
<organism evidence="3 4">
    <name type="scientific">Marinobacter segnicrescens</name>
    <dbReference type="NCBI Taxonomy" id="430453"/>
    <lineage>
        <taxon>Bacteria</taxon>
        <taxon>Pseudomonadati</taxon>
        <taxon>Pseudomonadota</taxon>
        <taxon>Gammaproteobacteria</taxon>
        <taxon>Pseudomonadales</taxon>
        <taxon>Marinobacteraceae</taxon>
        <taxon>Marinobacter</taxon>
    </lineage>
</organism>
<evidence type="ECO:0000256" key="2">
    <source>
        <dbReference type="SAM" id="Phobius"/>
    </source>
</evidence>
<protein>
    <submittedName>
        <fullName evidence="3">Uncharacterized protein</fullName>
    </submittedName>
</protein>
<accession>A0A1I0GGG4</accession>
<reference evidence="4" key="1">
    <citation type="submission" date="2016-10" db="EMBL/GenBank/DDBJ databases">
        <authorList>
            <person name="Varghese N."/>
            <person name="Submissions S."/>
        </authorList>
    </citation>
    <scope>NUCLEOTIDE SEQUENCE [LARGE SCALE GENOMIC DNA]</scope>
    <source>
        <strain evidence="4">CGMCC 1.6489</strain>
    </source>
</reference>
<keyword evidence="4" id="KW-1185">Reference proteome</keyword>
<evidence type="ECO:0000256" key="1">
    <source>
        <dbReference type="SAM" id="MobiDB-lite"/>
    </source>
</evidence>
<proteinExistence type="predicted"/>
<dbReference type="AlphaFoldDB" id="A0A1I0GGG4"/>